<reference evidence="2 3" key="1">
    <citation type="submission" date="2018-10" db="EMBL/GenBank/DDBJ databases">
        <title>Paraburkholderia sp. 7MK8-2, isolated from soil.</title>
        <authorList>
            <person name="Gao Z.-H."/>
            <person name="Qiu L.-H."/>
        </authorList>
    </citation>
    <scope>NUCLEOTIDE SEQUENCE [LARGE SCALE GENOMIC DNA]</scope>
    <source>
        <strain evidence="2 3">7MK8-2</strain>
    </source>
</reference>
<feature type="chain" id="PRO_5019715706" evidence="1">
    <location>
        <begin position="34"/>
        <end position="233"/>
    </location>
</feature>
<dbReference type="RefSeq" id="WP_121277678.1">
    <property type="nucleotide sequence ID" value="NZ_RBZV01000003.1"/>
</dbReference>
<keyword evidence="1" id="KW-0732">Signal</keyword>
<dbReference type="OrthoDB" id="8996932at2"/>
<sequence length="233" mass="24469">MRKNGYGWRALAARMWGAAMVCASAWVAGAAHAQTPNQPTAAATVAMPQAVYVTDFEAVQAGAHRRGPLARLREATHARSADRNAAMLAQAIVHRLGSTGVAARYLAPGEPLPPQGWLIDGVFYSRDLQGGLLSRLTADDASSAGAAANTEVTVTVTDLARRPDTPFAALGAEDAIHGQGTVASWNPYIVAAKFVFKRTEANAAVDTLAQDIVNQFVGNLAALRQADAQTPPR</sequence>
<accession>A0A494XF70</accession>
<gene>
    <name evidence="2" type="ORF">D7S89_10990</name>
</gene>
<protein>
    <submittedName>
        <fullName evidence="2">DUF4410 domain-containing protein</fullName>
    </submittedName>
</protein>
<evidence type="ECO:0000313" key="2">
    <source>
        <dbReference type="EMBL" id="RKP49290.1"/>
    </source>
</evidence>
<dbReference type="AlphaFoldDB" id="A0A494XF70"/>
<dbReference type="Proteomes" id="UP000280434">
    <property type="component" value="Unassembled WGS sequence"/>
</dbReference>
<organism evidence="2 3">
    <name type="scientific">Trinickia fusca</name>
    <dbReference type="NCBI Taxonomy" id="2419777"/>
    <lineage>
        <taxon>Bacteria</taxon>
        <taxon>Pseudomonadati</taxon>
        <taxon>Pseudomonadota</taxon>
        <taxon>Betaproteobacteria</taxon>
        <taxon>Burkholderiales</taxon>
        <taxon>Burkholderiaceae</taxon>
        <taxon>Trinickia</taxon>
    </lineage>
</organism>
<comment type="caution">
    <text evidence="2">The sequence shown here is derived from an EMBL/GenBank/DDBJ whole genome shotgun (WGS) entry which is preliminary data.</text>
</comment>
<feature type="signal peptide" evidence="1">
    <location>
        <begin position="1"/>
        <end position="33"/>
    </location>
</feature>
<evidence type="ECO:0000313" key="3">
    <source>
        <dbReference type="Proteomes" id="UP000280434"/>
    </source>
</evidence>
<evidence type="ECO:0000256" key="1">
    <source>
        <dbReference type="SAM" id="SignalP"/>
    </source>
</evidence>
<keyword evidence="3" id="KW-1185">Reference proteome</keyword>
<dbReference type="EMBL" id="RBZV01000003">
    <property type="protein sequence ID" value="RKP49290.1"/>
    <property type="molecule type" value="Genomic_DNA"/>
</dbReference>
<proteinExistence type="predicted"/>
<name>A0A494XF70_9BURK</name>